<accession>A0ABV7VBW7</accession>
<dbReference type="CDD" id="cd00371">
    <property type="entry name" value="HMA"/>
    <property type="match status" value="1"/>
</dbReference>
<dbReference type="PROSITE" id="PS50846">
    <property type="entry name" value="HMA_2"/>
    <property type="match status" value="1"/>
</dbReference>
<dbReference type="InterPro" id="IPR017969">
    <property type="entry name" value="Heavy-metal-associated_CS"/>
</dbReference>
<reference evidence="4" key="1">
    <citation type="journal article" date="2019" name="Int. J. Syst. Evol. Microbiol.">
        <title>The Global Catalogue of Microorganisms (GCM) 10K type strain sequencing project: providing services to taxonomists for standard genome sequencing and annotation.</title>
        <authorList>
            <consortium name="The Broad Institute Genomics Platform"/>
            <consortium name="The Broad Institute Genome Sequencing Center for Infectious Disease"/>
            <person name="Wu L."/>
            <person name="Ma J."/>
        </authorList>
    </citation>
    <scope>NUCLEOTIDE SEQUENCE [LARGE SCALE GENOMIC DNA]</scope>
    <source>
        <strain evidence="4">KCTC 42182</strain>
    </source>
</reference>
<dbReference type="Gene3D" id="3.30.70.100">
    <property type="match status" value="1"/>
</dbReference>
<feature type="domain" description="HMA" evidence="2">
    <location>
        <begin position="1"/>
        <end position="63"/>
    </location>
</feature>
<protein>
    <submittedName>
        <fullName evidence="3">Heavy-metal-associated domain-containing protein</fullName>
    </submittedName>
</protein>
<dbReference type="InterPro" id="IPR036163">
    <property type="entry name" value="HMA_dom_sf"/>
</dbReference>
<dbReference type="Proteomes" id="UP001595711">
    <property type="component" value="Unassembled WGS sequence"/>
</dbReference>
<keyword evidence="4" id="KW-1185">Reference proteome</keyword>
<sequence length="63" mass="6742">MLQLVVPDMTCGHCEKAIRAALAGLSGIEQLEIDLPTKTLRIEGKVDPGAVRHTLVEAGYSPK</sequence>
<name>A0ABV7VBW7_9PROT</name>
<evidence type="ECO:0000256" key="1">
    <source>
        <dbReference type="ARBA" id="ARBA00022723"/>
    </source>
</evidence>
<evidence type="ECO:0000313" key="4">
    <source>
        <dbReference type="Proteomes" id="UP001595711"/>
    </source>
</evidence>
<organism evidence="3 4">
    <name type="scientific">Ferrovibrio xuzhouensis</name>
    <dbReference type="NCBI Taxonomy" id="1576914"/>
    <lineage>
        <taxon>Bacteria</taxon>
        <taxon>Pseudomonadati</taxon>
        <taxon>Pseudomonadota</taxon>
        <taxon>Alphaproteobacteria</taxon>
        <taxon>Rhodospirillales</taxon>
        <taxon>Rhodospirillaceae</taxon>
        <taxon>Ferrovibrio</taxon>
    </lineage>
</organism>
<dbReference type="EMBL" id="JBHRYJ010000001">
    <property type="protein sequence ID" value="MFC3674958.1"/>
    <property type="molecule type" value="Genomic_DNA"/>
</dbReference>
<proteinExistence type="predicted"/>
<comment type="caution">
    <text evidence="3">The sequence shown here is derived from an EMBL/GenBank/DDBJ whole genome shotgun (WGS) entry which is preliminary data.</text>
</comment>
<gene>
    <name evidence="3" type="ORF">ACFOOQ_05335</name>
</gene>
<dbReference type="RefSeq" id="WP_379722615.1">
    <property type="nucleotide sequence ID" value="NZ_JBHRYJ010000001.1"/>
</dbReference>
<evidence type="ECO:0000313" key="3">
    <source>
        <dbReference type="EMBL" id="MFC3674958.1"/>
    </source>
</evidence>
<keyword evidence="1" id="KW-0479">Metal-binding</keyword>
<dbReference type="SUPFAM" id="SSF55008">
    <property type="entry name" value="HMA, heavy metal-associated domain"/>
    <property type="match status" value="1"/>
</dbReference>
<dbReference type="Pfam" id="PF00403">
    <property type="entry name" value="HMA"/>
    <property type="match status" value="1"/>
</dbReference>
<evidence type="ECO:0000259" key="2">
    <source>
        <dbReference type="PROSITE" id="PS50846"/>
    </source>
</evidence>
<dbReference type="PROSITE" id="PS01047">
    <property type="entry name" value="HMA_1"/>
    <property type="match status" value="1"/>
</dbReference>
<dbReference type="InterPro" id="IPR006121">
    <property type="entry name" value="HMA_dom"/>
</dbReference>